<keyword evidence="4 7" id="KW-0238">DNA-binding</keyword>
<evidence type="ECO:0000256" key="1">
    <source>
        <dbReference type="ARBA" id="ARBA00022553"/>
    </source>
</evidence>
<dbReference type="PANTHER" id="PTHR48111">
    <property type="entry name" value="REGULATOR OF RPOS"/>
    <property type="match status" value="1"/>
</dbReference>
<keyword evidence="3" id="KW-0805">Transcription regulation</keyword>
<evidence type="ECO:0000256" key="4">
    <source>
        <dbReference type="ARBA" id="ARBA00023125"/>
    </source>
</evidence>
<dbReference type="Pfam" id="PF00486">
    <property type="entry name" value="Trans_reg_C"/>
    <property type="match status" value="1"/>
</dbReference>
<dbReference type="SMART" id="SM00862">
    <property type="entry name" value="Trans_reg_C"/>
    <property type="match status" value="1"/>
</dbReference>
<dbReference type="Pfam" id="PF00072">
    <property type="entry name" value="Response_reg"/>
    <property type="match status" value="1"/>
</dbReference>
<protein>
    <submittedName>
        <fullName evidence="10">Response regulator transcription factor</fullName>
    </submittedName>
</protein>
<organism evidence="10 11">
    <name type="scientific">Candidatus Desulfolinea nitratireducens</name>
    <dbReference type="NCBI Taxonomy" id="2841698"/>
    <lineage>
        <taxon>Bacteria</taxon>
        <taxon>Bacillati</taxon>
        <taxon>Chloroflexota</taxon>
        <taxon>Anaerolineae</taxon>
        <taxon>Anaerolineales</taxon>
        <taxon>Anaerolineales incertae sedis</taxon>
        <taxon>Candidatus Desulfolinea</taxon>
    </lineage>
</organism>
<evidence type="ECO:0000313" key="11">
    <source>
        <dbReference type="Proteomes" id="UP000614469"/>
    </source>
</evidence>
<evidence type="ECO:0000313" key="10">
    <source>
        <dbReference type="EMBL" id="MBC8334775.1"/>
    </source>
</evidence>
<dbReference type="CDD" id="cd00383">
    <property type="entry name" value="trans_reg_C"/>
    <property type="match status" value="1"/>
</dbReference>
<dbReference type="SUPFAM" id="SSF52172">
    <property type="entry name" value="CheY-like"/>
    <property type="match status" value="1"/>
</dbReference>
<keyword evidence="2" id="KW-0902">Two-component regulatory system</keyword>
<reference evidence="10 11" key="1">
    <citation type="submission" date="2020-08" db="EMBL/GenBank/DDBJ databases">
        <title>Bridging the membrane lipid divide: bacteria of the FCB group superphylum have the potential to synthesize archaeal ether lipids.</title>
        <authorList>
            <person name="Villanueva L."/>
            <person name="Von Meijenfeldt F.A.B."/>
            <person name="Westbye A.B."/>
            <person name="Yadav S."/>
            <person name="Hopmans E.C."/>
            <person name="Dutilh B.E."/>
            <person name="Sinninghe Damste J.S."/>
        </authorList>
    </citation>
    <scope>NUCLEOTIDE SEQUENCE [LARGE SCALE GENOMIC DNA]</scope>
    <source>
        <strain evidence="10">NIOZ-UU36</strain>
    </source>
</reference>
<dbReference type="InterPro" id="IPR001867">
    <property type="entry name" value="OmpR/PhoB-type_DNA-bd"/>
</dbReference>
<evidence type="ECO:0000256" key="6">
    <source>
        <dbReference type="PROSITE-ProRule" id="PRU00169"/>
    </source>
</evidence>
<proteinExistence type="predicted"/>
<dbReference type="GO" id="GO:0000156">
    <property type="term" value="F:phosphorelay response regulator activity"/>
    <property type="evidence" value="ECO:0007669"/>
    <property type="project" value="TreeGrafter"/>
</dbReference>
<evidence type="ECO:0000259" key="9">
    <source>
        <dbReference type="PROSITE" id="PS51755"/>
    </source>
</evidence>
<feature type="DNA-binding region" description="OmpR/PhoB-type" evidence="7">
    <location>
        <begin position="127"/>
        <end position="227"/>
    </location>
</feature>
<dbReference type="Proteomes" id="UP000614469">
    <property type="component" value="Unassembled WGS sequence"/>
</dbReference>
<dbReference type="PROSITE" id="PS50110">
    <property type="entry name" value="RESPONSE_REGULATORY"/>
    <property type="match status" value="1"/>
</dbReference>
<dbReference type="GO" id="GO:0000976">
    <property type="term" value="F:transcription cis-regulatory region binding"/>
    <property type="evidence" value="ECO:0007669"/>
    <property type="project" value="TreeGrafter"/>
</dbReference>
<feature type="domain" description="OmpR/PhoB-type" evidence="9">
    <location>
        <begin position="127"/>
        <end position="227"/>
    </location>
</feature>
<dbReference type="InterPro" id="IPR016032">
    <property type="entry name" value="Sig_transdc_resp-reg_C-effctor"/>
</dbReference>
<dbReference type="Gene3D" id="3.40.50.2300">
    <property type="match status" value="1"/>
</dbReference>
<feature type="modified residue" description="4-aspartylphosphate" evidence="6">
    <location>
        <position position="58"/>
    </location>
</feature>
<feature type="domain" description="Response regulatory" evidence="8">
    <location>
        <begin position="9"/>
        <end position="122"/>
    </location>
</feature>
<dbReference type="InterPro" id="IPR039420">
    <property type="entry name" value="WalR-like"/>
</dbReference>
<dbReference type="InterPro" id="IPR011006">
    <property type="entry name" value="CheY-like_superfamily"/>
</dbReference>
<dbReference type="PANTHER" id="PTHR48111:SF1">
    <property type="entry name" value="TWO-COMPONENT RESPONSE REGULATOR ORR33"/>
    <property type="match status" value="1"/>
</dbReference>
<dbReference type="SUPFAM" id="SSF46894">
    <property type="entry name" value="C-terminal effector domain of the bipartite response regulators"/>
    <property type="match status" value="1"/>
</dbReference>
<dbReference type="PROSITE" id="PS51755">
    <property type="entry name" value="OMPR_PHOB"/>
    <property type="match status" value="1"/>
</dbReference>
<dbReference type="GO" id="GO:0006355">
    <property type="term" value="P:regulation of DNA-templated transcription"/>
    <property type="evidence" value="ECO:0007669"/>
    <property type="project" value="InterPro"/>
</dbReference>
<gene>
    <name evidence="10" type="ORF">H8E29_05885</name>
</gene>
<sequence length="228" mass="25778">MTPLAKTIRVLIVCDQSDTAPLLGYMIREKGLNAIIETSVQRASDRAMEIMPELIVIDVNAPHPERIALAKKYRTISRSPILLFLPAHHETEILEAYQAGVDECIVKPVSPAIFLAKISAWSLRSTTSPLKLPDSPQLRLDSTRRIALGPKGEKIKLTNLEFRLLSFLMNRPGYVFKNEEIFPAVWGISAMDDQTALKNVIYRLRKKLGKDREYMIQTLPGGYSFRED</sequence>
<dbReference type="CDD" id="cd00156">
    <property type="entry name" value="REC"/>
    <property type="match status" value="1"/>
</dbReference>
<keyword evidence="5" id="KW-0804">Transcription</keyword>
<dbReference type="GO" id="GO:0032993">
    <property type="term" value="C:protein-DNA complex"/>
    <property type="evidence" value="ECO:0007669"/>
    <property type="project" value="TreeGrafter"/>
</dbReference>
<dbReference type="SMART" id="SM00448">
    <property type="entry name" value="REC"/>
    <property type="match status" value="1"/>
</dbReference>
<dbReference type="GO" id="GO:0005829">
    <property type="term" value="C:cytosol"/>
    <property type="evidence" value="ECO:0007669"/>
    <property type="project" value="TreeGrafter"/>
</dbReference>
<evidence type="ECO:0000256" key="5">
    <source>
        <dbReference type="ARBA" id="ARBA00023163"/>
    </source>
</evidence>
<name>A0A8J6NIG6_9CHLR</name>
<dbReference type="AlphaFoldDB" id="A0A8J6NIG6"/>
<comment type="caution">
    <text evidence="10">The sequence shown here is derived from an EMBL/GenBank/DDBJ whole genome shotgun (WGS) entry which is preliminary data.</text>
</comment>
<keyword evidence="1 6" id="KW-0597">Phosphoprotein</keyword>
<dbReference type="InterPro" id="IPR001789">
    <property type="entry name" value="Sig_transdc_resp-reg_receiver"/>
</dbReference>
<dbReference type="Gene3D" id="1.10.10.10">
    <property type="entry name" value="Winged helix-like DNA-binding domain superfamily/Winged helix DNA-binding domain"/>
    <property type="match status" value="1"/>
</dbReference>
<evidence type="ECO:0000259" key="8">
    <source>
        <dbReference type="PROSITE" id="PS50110"/>
    </source>
</evidence>
<evidence type="ECO:0000256" key="7">
    <source>
        <dbReference type="PROSITE-ProRule" id="PRU01091"/>
    </source>
</evidence>
<evidence type="ECO:0000256" key="2">
    <source>
        <dbReference type="ARBA" id="ARBA00023012"/>
    </source>
</evidence>
<evidence type="ECO:0000256" key="3">
    <source>
        <dbReference type="ARBA" id="ARBA00023015"/>
    </source>
</evidence>
<dbReference type="InterPro" id="IPR036388">
    <property type="entry name" value="WH-like_DNA-bd_sf"/>
</dbReference>
<accession>A0A8J6NIG6</accession>
<dbReference type="EMBL" id="JACNJN010000079">
    <property type="protein sequence ID" value="MBC8334775.1"/>
    <property type="molecule type" value="Genomic_DNA"/>
</dbReference>